<sequence>MIVLIRKDPAVSTLPSNPSPPQDQTSTCRLLALPPEIRNQIWHDVLVQNLHPRLPLHHFPAVEASVRGPTRFCARILRTCRQIHAETTPILYGENVFWAHPTLLATMPKFLLIARPNRVTLPSPIVEPRVRKLIKRYFIFVRLDIDPRYSKTQVEESFNGVEALHIEVFQAMYGSCDFAVLKLFEGVRGVGKVTLEGSLGDRRYAEWLAQTMELPMGEEARPFSEEYVGGMKEWSAWQRGVR</sequence>
<protein>
    <submittedName>
        <fullName evidence="1">Uncharacterized protein</fullName>
    </submittedName>
</protein>
<dbReference type="Proteomes" id="UP000799767">
    <property type="component" value="Unassembled WGS sequence"/>
</dbReference>
<dbReference type="InterPro" id="IPR038883">
    <property type="entry name" value="AN11006-like"/>
</dbReference>
<evidence type="ECO:0000313" key="1">
    <source>
        <dbReference type="EMBL" id="KAF2485942.1"/>
    </source>
</evidence>
<dbReference type="AlphaFoldDB" id="A0A6A6Q0Y1"/>
<organism evidence="1 2">
    <name type="scientific">Neohortaea acidophila</name>
    <dbReference type="NCBI Taxonomy" id="245834"/>
    <lineage>
        <taxon>Eukaryota</taxon>
        <taxon>Fungi</taxon>
        <taxon>Dikarya</taxon>
        <taxon>Ascomycota</taxon>
        <taxon>Pezizomycotina</taxon>
        <taxon>Dothideomycetes</taxon>
        <taxon>Dothideomycetidae</taxon>
        <taxon>Mycosphaerellales</taxon>
        <taxon>Teratosphaeriaceae</taxon>
        <taxon>Neohortaea</taxon>
    </lineage>
</organism>
<dbReference type="PANTHER" id="PTHR42085:SF4">
    <property type="entry name" value="F-BOX DOMAIN-CONTAINING PROTEIN"/>
    <property type="match status" value="1"/>
</dbReference>
<keyword evidence="2" id="KW-1185">Reference proteome</keyword>
<dbReference type="OrthoDB" id="2951834at2759"/>
<dbReference type="RefSeq" id="XP_033592511.1">
    <property type="nucleotide sequence ID" value="XM_033738603.1"/>
</dbReference>
<evidence type="ECO:0000313" key="2">
    <source>
        <dbReference type="Proteomes" id="UP000799767"/>
    </source>
</evidence>
<gene>
    <name evidence="1" type="ORF">BDY17DRAFT_67774</name>
</gene>
<name>A0A6A6Q0Y1_9PEZI</name>
<accession>A0A6A6Q0Y1</accession>
<dbReference type="GeneID" id="54479605"/>
<dbReference type="PANTHER" id="PTHR42085">
    <property type="entry name" value="F-BOX DOMAIN-CONTAINING PROTEIN"/>
    <property type="match status" value="1"/>
</dbReference>
<reference evidence="1" key="1">
    <citation type="journal article" date="2020" name="Stud. Mycol.">
        <title>101 Dothideomycetes genomes: a test case for predicting lifestyles and emergence of pathogens.</title>
        <authorList>
            <person name="Haridas S."/>
            <person name="Albert R."/>
            <person name="Binder M."/>
            <person name="Bloem J."/>
            <person name="Labutti K."/>
            <person name="Salamov A."/>
            <person name="Andreopoulos B."/>
            <person name="Baker S."/>
            <person name="Barry K."/>
            <person name="Bills G."/>
            <person name="Bluhm B."/>
            <person name="Cannon C."/>
            <person name="Castanera R."/>
            <person name="Culley D."/>
            <person name="Daum C."/>
            <person name="Ezra D."/>
            <person name="Gonzalez J."/>
            <person name="Henrissat B."/>
            <person name="Kuo A."/>
            <person name="Liang C."/>
            <person name="Lipzen A."/>
            <person name="Lutzoni F."/>
            <person name="Magnuson J."/>
            <person name="Mondo S."/>
            <person name="Nolan M."/>
            <person name="Ohm R."/>
            <person name="Pangilinan J."/>
            <person name="Park H.-J."/>
            <person name="Ramirez L."/>
            <person name="Alfaro M."/>
            <person name="Sun H."/>
            <person name="Tritt A."/>
            <person name="Yoshinaga Y."/>
            <person name="Zwiers L.-H."/>
            <person name="Turgeon B."/>
            <person name="Goodwin S."/>
            <person name="Spatafora J."/>
            <person name="Crous P."/>
            <person name="Grigoriev I."/>
        </authorList>
    </citation>
    <scope>NUCLEOTIDE SEQUENCE</scope>
    <source>
        <strain evidence="1">CBS 113389</strain>
    </source>
</reference>
<proteinExistence type="predicted"/>
<dbReference type="EMBL" id="MU001632">
    <property type="protein sequence ID" value="KAF2485942.1"/>
    <property type="molecule type" value="Genomic_DNA"/>
</dbReference>